<evidence type="ECO:0000313" key="3">
    <source>
        <dbReference type="EMBL" id="MFD1609245.1"/>
    </source>
</evidence>
<protein>
    <submittedName>
        <fullName evidence="3">Endonuclease/exonuclease/phosphatase family protein</fullName>
    </submittedName>
</protein>
<dbReference type="RefSeq" id="WP_251515288.1">
    <property type="nucleotide sequence ID" value="NZ_JAMBON010000024.1"/>
</dbReference>
<dbReference type="InterPro" id="IPR036691">
    <property type="entry name" value="Endo/exonu/phosph_ase_sf"/>
</dbReference>
<proteinExistence type="predicted"/>
<feature type="domain" description="Endonuclease/exonuclease/phosphatase" evidence="2">
    <location>
        <begin position="37"/>
        <end position="260"/>
    </location>
</feature>
<dbReference type="Proteomes" id="UP001597221">
    <property type="component" value="Unassembled WGS sequence"/>
</dbReference>
<evidence type="ECO:0000256" key="1">
    <source>
        <dbReference type="SAM" id="SignalP"/>
    </source>
</evidence>
<feature type="signal peptide" evidence="1">
    <location>
        <begin position="1"/>
        <end position="25"/>
    </location>
</feature>
<dbReference type="InterPro" id="IPR051916">
    <property type="entry name" value="GPI-anchor_lipid_remodeler"/>
</dbReference>
<keyword evidence="3" id="KW-0255">Endonuclease</keyword>
<dbReference type="EMBL" id="JBHUDE010000151">
    <property type="protein sequence ID" value="MFD1609245.1"/>
    <property type="molecule type" value="Genomic_DNA"/>
</dbReference>
<sequence>MRKKLLFIVLISSLFILGMSGSVFAKGKDKSVPVKVMSYNIHHGVGLDEELDLQRISNVIENTGAEIIGIQEVDRFFGERSNFEDQARKLASLLDYHYVYGANLDLLPEEEYGNNRQYGTAILSKYPIIASENIHLVSFGNEQRGLLRAKINIKGVHINFYNTHLGLTTEERIVQVEEIAEVTSSFNEPSVLVGDLNAEPDSKEFRTLLERAVLNDTFANVEDGNTFPVRESTKRIDYILTSPTIKYFKQEVVYSEASDHLPIVVDLLIRR</sequence>
<comment type="caution">
    <text evidence="3">The sequence shown here is derived from an EMBL/GenBank/DDBJ whole genome shotgun (WGS) entry which is preliminary data.</text>
</comment>
<keyword evidence="3" id="KW-0540">Nuclease</keyword>
<evidence type="ECO:0000313" key="4">
    <source>
        <dbReference type="Proteomes" id="UP001597221"/>
    </source>
</evidence>
<dbReference type="InterPro" id="IPR005135">
    <property type="entry name" value="Endo/exonuclease/phosphatase"/>
</dbReference>
<dbReference type="GO" id="GO:0004519">
    <property type="term" value="F:endonuclease activity"/>
    <property type="evidence" value="ECO:0007669"/>
    <property type="project" value="UniProtKB-KW"/>
</dbReference>
<reference evidence="4" key="1">
    <citation type="journal article" date="2019" name="Int. J. Syst. Evol. Microbiol.">
        <title>The Global Catalogue of Microorganisms (GCM) 10K type strain sequencing project: providing services to taxonomists for standard genome sequencing and annotation.</title>
        <authorList>
            <consortium name="The Broad Institute Genomics Platform"/>
            <consortium name="The Broad Institute Genome Sequencing Center for Infectious Disease"/>
            <person name="Wu L."/>
            <person name="Ma J."/>
        </authorList>
    </citation>
    <scope>NUCLEOTIDE SEQUENCE [LARGE SCALE GENOMIC DNA]</scope>
    <source>
        <strain evidence="4">CGMCC 1.12376</strain>
    </source>
</reference>
<organism evidence="3 4">
    <name type="scientific">Oceanobacillus luteolus</name>
    <dbReference type="NCBI Taxonomy" id="1274358"/>
    <lineage>
        <taxon>Bacteria</taxon>
        <taxon>Bacillati</taxon>
        <taxon>Bacillota</taxon>
        <taxon>Bacilli</taxon>
        <taxon>Bacillales</taxon>
        <taxon>Bacillaceae</taxon>
        <taxon>Oceanobacillus</taxon>
    </lineage>
</organism>
<gene>
    <name evidence="3" type="ORF">ACFSBH_16630</name>
</gene>
<dbReference type="Gene3D" id="3.60.10.10">
    <property type="entry name" value="Endonuclease/exonuclease/phosphatase"/>
    <property type="match status" value="1"/>
</dbReference>
<keyword evidence="3" id="KW-0378">Hydrolase</keyword>
<keyword evidence="4" id="KW-1185">Reference proteome</keyword>
<name>A0ABW4HWR0_9BACI</name>
<keyword evidence="1" id="KW-0732">Signal</keyword>
<dbReference type="PANTHER" id="PTHR14859:SF15">
    <property type="entry name" value="ENDONUCLEASE_EXONUCLEASE_PHOSPHATASE DOMAIN-CONTAINING PROTEIN"/>
    <property type="match status" value="1"/>
</dbReference>
<accession>A0ABW4HWR0</accession>
<evidence type="ECO:0000259" key="2">
    <source>
        <dbReference type="Pfam" id="PF03372"/>
    </source>
</evidence>
<dbReference type="Pfam" id="PF03372">
    <property type="entry name" value="Exo_endo_phos"/>
    <property type="match status" value="1"/>
</dbReference>
<dbReference type="SUPFAM" id="SSF56219">
    <property type="entry name" value="DNase I-like"/>
    <property type="match status" value="1"/>
</dbReference>
<dbReference type="PANTHER" id="PTHR14859">
    <property type="entry name" value="CALCOFLUOR WHITE HYPERSENSITIVE PROTEIN PRECURSOR"/>
    <property type="match status" value="1"/>
</dbReference>
<feature type="chain" id="PRO_5047069551" evidence="1">
    <location>
        <begin position="26"/>
        <end position="271"/>
    </location>
</feature>